<name>A0A2H3C5K7_9AGAR</name>
<accession>A0A2H3C5K7</accession>
<gene>
    <name evidence="1" type="ORF">ARMSODRAFT_973912</name>
</gene>
<keyword evidence="2" id="KW-1185">Reference proteome</keyword>
<reference evidence="2" key="1">
    <citation type="journal article" date="2017" name="Nat. Ecol. Evol.">
        <title>Genome expansion and lineage-specific genetic innovations in the forest pathogenic fungi Armillaria.</title>
        <authorList>
            <person name="Sipos G."/>
            <person name="Prasanna A.N."/>
            <person name="Walter M.C."/>
            <person name="O'Connor E."/>
            <person name="Balint B."/>
            <person name="Krizsan K."/>
            <person name="Kiss B."/>
            <person name="Hess J."/>
            <person name="Varga T."/>
            <person name="Slot J."/>
            <person name="Riley R."/>
            <person name="Boka B."/>
            <person name="Rigling D."/>
            <person name="Barry K."/>
            <person name="Lee J."/>
            <person name="Mihaltcheva S."/>
            <person name="LaButti K."/>
            <person name="Lipzen A."/>
            <person name="Waldron R."/>
            <person name="Moloney N.M."/>
            <person name="Sperisen C."/>
            <person name="Kredics L."/>
            <person name="Vagvoelgyi C."/>
            <person name="Patrignani A."/>
            <person name="Fitzpatrick D."/>
            <person name="Nagy I."/>
            <person name="Doyle S."/>
            <person name="Anderson J.B."/>
            <person name="Grigoriev I.V."/>
            <person name="Gueldener U."/>
            <person name="Muensterkoetter M."/>
            <person name="Nagy L.G."/>
        </authorList>
    </citation>
    <scope>NUCLEOTIDE SEQUENCE [LARGE SCALE GENOMIC DNA]</scope>
    <source>
        <strain evidence="2">28-4</strain>
    </source>
</reference>
<proteinExistence type="predicted"/>
<dbReference type="Proteomes" id="UP000218334">
    <property type="component" value="Unassembled WGS sequence"/>
</dbReference>
<protein>
    <submittedName>
        <fullName evidence="1">Uncharacterized protein</fullName>
    </submittedName>
</protein>
<evidence type="ECO:0000313" key="1">
    <source>
        <dbReference type="EMBL" id="PBK70586.1"/>
    </source>
</evidence>
<dbReference type="AlphaFoldDB" id="A0A2H3C5K7"/>
<dbReference type="EMBL" id="KZ293425">
    <property type="protein sequence ID" value="PBK70586.1"/>
    <property type="molecule type" value="Genomic_DNA"/>
</dbReference>
<sequence length="153" mass="17333">MTGCIEISPPRRRRWLWRSDSKWRLNTLQVLTYSVAKHAPELQVTDIAELKQLEVDEGRDFCWGSSHPGGNNHIGNIMTQTRLIRLFTPMSTVTVSDLTQLDVIHSTYPAHKVAEHYTASEKHFLRGDIYVWDSSIMAIIASGCRPGGPTRSN</sequence>
<evidence type="ECO:0000313" key="2">
    <source>
        <dbReference type="Proteomes" id="UP000218334"/>
    </source>
</evidence>
<organism evidence="1 2">
    <name type="scientific">Armillaria solidipes</name>
    <dbReference type="NCBI Taxonomy" id="1076256"/>
    <lineage>
        <taxon>Eukaryota</taxon>
        <taxon>Fungi</taxon>
        <taxon>Dikarya</taxon>
        <taxon>Basidiomycota</taxon>
        <taxon>Agaricomycotina</taxon>
        <taxon>Agaricomycetes</taxon>
        <taxon>Agaricomycetidae</taxon>
        <taxon>Agaricales</taxon>
        <taxon>Marasmiineae</taxon>
        <taxon>Physalacriaceae</taxon>
        <taxon>Armillaria</taxon>
    </lineage>
</organism>